<dbReference type="Proteomes" id="UP000198900">
    <property type="component" value="Unassembled WGS sequence"/>
</dbReference>
<reference evidence="1" key="1">
    <citation type="submission" date="2016-10" db="EMBL/GenBank/DDBJ databases">
        <authorList>
            <person name="Varghese N."/>
            <person name="Submissions S."/>
        </authorList>
    </citation>
    <scope>NUCLEOTIDE SEQUENCE [LARGE SCALE GENOMIC DNA]</scope>
    <source>
        <strain evidence="1">YR281</strain>
    </source>
</reference>
<accession>A0A7Z7FNN9</accession>
<keyword evidence="2" id="KW-1185">Reference proteome</keyword>
<dbReference type="EMBL" id="FNDI01000035">
    <property type="protein sequence ID" value="SDJ14747.1"/>
    <property type="molecule type" value="Genomic_DNA"/>
</dbReference>
<sequence>MYVDPRVALGRTQFELGSVTQFLDISCRQRILDAVVKAVGNPNITNREYRRRLQKNAIPALRRANVLAYYQQHEEFTGLIVHYTTVGDDGIARRLLLWSHADRTAIGSVPVCVEPHAVARCMQRNGVMSVGSILPEILQAFNLAPYFFEFAWKSGWKQIGIPTSSGLFVGELQNEVDIVLKTYFKPGANGRVSRWSPYIEYFRDLVDAANREDAPGDEMQNLQDLKLAATDNGRGVAARFSFLTEPYVYQHDRDTALWDQARALAVG</sequence>
<gene>
    <name evidence="1" type="ORF">SAMN04487926_1357</name>
</gene>
<dbReference type="AlphaFoldDB" id="A0A7Z7FNN9"/>
<protein>
    <submittedName>
        <fullName evidence="1">Uncharacterized protein</fullName>
    </submittedName>
</protein>
<organism evidence="1 2">
    <name type="scientific">Paraburkholderia steynii</name>
    <dbReference type="NCBI Taxonomy" id="1245441"/>
    <lineage>
        <taxon>Bacteria</taxon>
        <taxon>Pseudomonadati</taxon>
        <taxon>Pseudomonadota</taxon>
        <taxon>Betaproteobacteria</taxon>
        <taxon>Burkholderiales</taxon>
        <taxon>Burkholderiaceae</taxon>
        <taxon>Paraburkholderia</taxon>
    </lineage>
</organism>
<comment type="caution">
    <text evidence="1">The sequence shown here is derived from an EMBL/GenBank/DDBJ whole genome shotgun (WGS) entry which is preliminary data.</text>
</comment>
<proteinExistence type="predicted"/>
<dbReference type="RefSeq" id="WP_091788714.1">
    <property type="nucleotide sequence ID" value="NZ_FNDI01000035.1"/>
</dbReference>
<name>A0A7Z7FNN9_9BURK</name>
<evidence type="ECO:0000313" key="2">
    <source>
        <dbReference type="Proteomes" id="UP000198900"/>
    </source>
</evidence>
<evidence type="ECO:0000313" key="1">
    <source>
        <dbReference type="EMBL" id="SDJ14747.1"/>
    </source>
</evidence>